<dbReference type="EMBL" id="CP029554">
    <property type="protein sequence ID" value="AXE33572.1"/>
    <property type="molecule type" value="Genomic_DNA"/>
</dbReference>
<dbReference type="SUPFAM" id="SSF46626">
    <property type="entry name" value="Cytochrome c"/>
    <property type="match status" value="1"/>
</dbReference>
<gene>
    <name evidence="9" type="ORF">ABI908_01430</name>
    <name evidence="8" type="ORF">DK843_04095</name>
</gene>
<keyword evidence="6" id="KW-0732">Signal</keyword>
<dbReference type="PROSITE" id="PS51007">
    <property type="entry name" value="CYTC"/>
    <property type="match status" value="1"/>
</dbReference>
<dbReference type="KEGG" id="chrb:DK843_04095"/>
<dbReference type="AlphaFoldDB" id="A0A344UE74"/>
<dbReference type="GO" id="GO:0046872">
    <property type="term" value="F:metal ion binding"/>
    <property type="evidence" value="ECO:0007669"/>
    <property type="project" value="UniProtKB-KW"/>
</dbReference>
<dbReference type="Pfam" id="PF13442">
    <property type="entry name" value="Cytochrome_CBB3"/>
    <property type="match status" value="1"/>
</dbReference>
<keyword evidence="11" id="KW-1185">Reference proteome</keyword>
<evidence type="ECO:0000256" key="4">
    <source>
        <dbReference type="PROSITE-ProRule" id="PRU00433"/>
    </source>
</evidence>
<dbReference type="GO" id="GO:0009055">
    <property type="term" value="F:electron transfer activity"/>
    <property type="evidence" value="ECO:0007669"/>
    <property type="project" value="InterPro"/>
</dbReference>
<evidence type="ECO:0000256" key="3">
    <source>
        <dbReference type="ARBA" id="ARBA00023004"/>
    </source>
</evidence>
<feature type="chain" id="PRO_5017029683" evidence="6">
    <location>
        <begin position="21"/>
        <end position="111"/>
    </location>
</feature>
<proteinExistence type="predicted"/>
<dbReference type="Gene3D" id="1.10.760.10">
    <property type="entry name" value="Cytochrome c-like domain"/>
    <property type="match status" value="1"/>
</dbReference>
<evidence type="ECO:0000256" key="5">
    <source>
        <dbReference type="SAM" id="MobiDB-lite"/>
    </source>
</evidence>
<keyword evidence="2 4" id="KW-0479">Metal-binding</keyword>
<dbReference type="Proteomes" id="UP001462502">
    <property type="component" value="Unassembled WGS sequence"/>
</dbReference>
<dbReference type="KEGG" id="chri:DK842_21120"/>
<keyword evidence="1 4" id="KW-0349">Heme</keyword>
<evidence type="ECO:0000313" key="11">
    <source>
        <dbReference type="Proteomes" id="UP001462502"/>
    </source>
</evidence>
<evidence type="ECO:0000259" key="7">
    <source>
        <dbReference type="PROSITE" id="PS51007"/>
    </source>
</evidence>
<feature type="compositionally biased region" description="Basic and acidic residues" evidence="5">
    <location>
        <begin position="86"/>
        <end position="98"/>
    </location>
</feature>
<feature type="domain" description="Cytochrome c" evidence="7">
    <location>
        <begin position="19"/>
        <end position="111"/>
    </location>
</feature>
<evidence type="ECO:0000256" key="6">
    <source>
        <dbReference type="SAM" id="SignalP"/>
    </source>
</evidence>
<reference evidence="9 11" key="2">
    <citation type="submission" date="2024-05" db="EMBL/GenBank/DDBJ databases">
        <authorList>
            <person name="De Oliveira J.P."/>
            <person name="Noriler S.A."/>
            <person name="De Oliveira A.G."/>
            <person name="Sipoli D.S."/>
        </authorList>
    </citation>
    <scope>NUCLEOTIDE SEQUENCE [LARGE SCALE GENOMIC DNA]</scope>
    <source>
        <strain evidence="9 11">LABIM192</strain>
    </source>
</reference>
<keyword evidence="3 4" id="KW-0408">Iron</keyword>
<dbReference type="EMBL" id="JBDXMI010000001">
    <property type="protein sequence ID" value="MEO9382776.1"/>
    <property type="molecule type" value="Genomic_DNA"/>
</dbReference>
<dbReference type="RefSeq" id="WP_114063242.1">
    <property type="nucleotide sequence ID" value="NZ_CP029495.1"/>
</dbReference>
<evidence type="ECO:0000256" key="1">
    <source>
        <dbReference type="ARBA" id="ARBA00022617"/>
    </source>
</evidence>
<protein>
    <submittedName>
        <fullName evidence="8 9">Cytochrome C</fullName>
    </submittedName>
</protein>
<reference evidence="8 10" key="1">
    <citation type="submission" date="2018-05" db="EMBL/GenBank/DDBJ databases">
        <title>Genome sequencing, assembly and analysis of the novel insecticidal bacterium, Chromobacterium phragmitis.</title>
        <authorList>
            <person name="Sparks M.E."/>
            <person name="Blackburn M.B."/>
            <person name="Gundersen-Rindal D.E."/>
        </authorList>
    </citation>
    <scope>NUCLEOTIDE SEQUENCE [LARGE SCALE GENOMIC DNA]</scope>
    <source>
        <strain evidence="8">IIBBL 274-1</strain>
    </source>
</reference>
<evidence type="ECO:0000313" key="8">
    <source>
        <dbReference type="EMBL" id="AXE33572.1"/>
    </source>
</evidence>
<feature type="signal peptide" evidence="6">
    <location>
        <begin position="1"/>
        <end position="20"/>
    </location>
</feature>
<organism evidence="8 10">
    <name type="scientific">Chromobacterium phragmitis</name>
    <dbReference type="NCBI Taxonomy" id="2202141"/>
    <lineage>
        <taxon>Bacteria</taxon>
        <taxon>Pseudomonadati</taxon>
        <taxon>Pseudomonadota</taxon>
        <taxon>Betaproteobacteria</taxon>
        <taxon>Neisseriales</taxon>
        <taxon>Chromobacteriaceae</taxon>
        <taxon>Chromobacterium</taxon>
    </lineage>
</organism>
<name>A0A344UE74_9NEIS</name>
<dbReference type="GO" id="GO:0020037">
    <property type="term" value="F:heme binding"/>
    <property type="evidence" value="ECO:0007669"/>
    <property type="project" value="InterPro"/>
</dbReference>
<dbReference type="InterPro" id="IPR009056">
    <property type="entry name" value="Cyt_c-like_dom"/>
</dbReference>
<evidence type="ECO:0000313" key="9">
    <source>
        <dbReference type="EMBL" id="MEO9382776.1"/>
    </source>
</evidence>
<evidence type="ECO:0000256" key="2">
    <source>
        <dbReference type="ARBA" id="ARBA00022723"/>
    </source>
</evidence>
<feature type="region of interest" description="Disordered" evidence="5">
    <location>
        <begin position="74"/>
        <end position="98"/>
    </location>
</feature>
<dbReference type="InterPro" id="IPR036909">
    <property type="entry name" value="Cyt_c-like_dom_sf"/>
</dbReference>
<evidence type="ECO:0000313" key="10">
    <source>
        <dbReference type="Proteomes" id="UP000252038"/>
    </source>
</evidence>
<accession>A0A344UE74</accession>
<dbReference type="OrthoDB" id="9808312at2"/>
<dbReference type="Proteomes" id="UP000252038">
    <property type="component" value="Chromosome"/>
</dbReference>
<sequence length="111" mass="12296">MRFHVSMIVACSCFYSLALAAPDGKELYQQNCAVCHGDRAQGKTGPRLAGDASKWRKQLFERAVLQGVDDEGKALKAPMPHWSKSSLKEDHGKPPTKEEVDAIQAYLKTLH</sequence>